<proteinExistence type="predicted"/>
<feature type="region of interest" description="Disordered" evidence="1">
    <location>
        <begin position="267"/>
        <end position="320"/>
    </location>
</feature>
<dbReference type="RefSeq" id="XP_049141492.1">
    <property type="nucleotide sequence ID" value="XM_049284349.1"/>
</dbReference>
<evidence type="ECO:0000313" key="2">
    <source>
        <dbReference type="EMBL" id="UQC79861.1"/>
    </source>
</evidence>
<dbReference type="Proteomes" id="UP000830671">
    <property type="component" value="Chromosome 3"/>
</dbReference>
<gene>
    <name evidence="2" type="ORF">CLUP02_05341</name>
</gene>
<evidence type="ECO:0000256" key="1">
    <source>
        <dbReference type="SAM" id="MobiDB-lite"/>
    </source>
</evidence>
<evidence type="ECO:0000313" key="3">
    <source>
        <dbReference type="Proteomes" id="UP000830671"/>
    </source>
</evidence>
<dbReference type="AlphaFoldDB" id="A0A9Q8SM16"/>
<keyword evidence="3" id="KW-1185">Reference proteome</keyword>
<feature type="compositionally biased region" description="Polar residues" evidence="1">
    <location>
        <begin position="287"/>
        <end position="320"/>
    </location>
</feature>
<protein>
    <submittedName>
        <fullName evidence="2">Uncharacterized protein</fullName>
    </submittedName>
</protein>
<feature type="region of interest" description="Disordered" evidence="1">
    <location>
        <begin position="62"/>
        <end position="81"/>
    </location>
</feature>
<feature type="region of interest" description="Disordered" evidence="1">
    <location>
        <begin position="152"/>
        <end position="173"/>
    </location>
</feature>
<dbReference type="EMBL" id="CP019475">
    <property type="protein sequence ID" value="UQC79861.1"/>
    <property type="molecule type" value="Genomic_DNA"/>
</dbReference>
<organism evidence="2 3">
    <name type="scientific">Colletotrichum lupini</name>
    <dbReference type="NCBI Taxonomy" id="145971"/>
    <lineage>
        <taxon>Eukaryota</taxon>
        <taxon>Fungi</taxon>
        <taxon>Dikarya</taxon>
        <taxon>Ascomycota</taxon>
        <taxon>Pezizomycotina</taxon>
        <taxon>Sordariomycetes</taxon>
        <taxon>Hypocreomycetidae</taxon>
        <taxon>Glomerellales</taxon>
        <taxon>Glomerellaceae</taxon>
        <taxon>Colletotrichum</taxon>
        <taxon>Colletotrichum acutatum species complex</taxon>
    </lineage>
</organism>
<name>A0A9Q8SM16_9PEZI</name>
<dbReference type="GeneID" id="73339359"/>
<sequence>MCKGLGWVDAASLTHCIAFPRPHRPLPLRWHFVFAFPSKSRWRWKKFSATCIPFVHRSCGLDGHQGHRKNKKQERDHGAGTCARRGYPYGAPHIEVTTLLGPTGGAAGGPRQGPKGAYCYMSAEIHSLACHIACFSALLECRPRIGEGGPIPKERFESRRSHGGMESVAGRGVPENRAGQNIALLVDMMFNKEPLALFETCNTGYVFVRTGLGGKDPLFGCRFVASGAGQQVAQSPVHHAQERKAGTTGSPWLCRYVSTPTFQWKKACRTSSQTPIPRSQGEGNEAPLSSSRHPSKPQTNPSKTPAANTAESTANRGTGNQIQLEGLEVVKKPRYVQESSLQTWRWDLRFVATQVSNSLADETQTAFLQCVSTGVRIISVHPVQSTTGPRIARLPPSQFQT</sequence>
<reference evidence="2" key="1">
    <citation type="journal article" date="2021" name="Mol. Plant Microbe Interact.">
        <title>Complete Genome Sequence of the Plant-Pathogenic Fungus Colletotrichum lupini.</title>
        <authorList>
            <person name="Baroncelli R."/>
            <person name="Pensec F."/>
            <person name="Da Lio D."/>
            <person name="Boufleur T."/>
            <person name="Vicente I."/>
            <person name="Sarrocco S."/>
            <person name="Picot A."/>
            <person name="Baraldi E."/>
            <person name="Sukno S."/>
            <person name="Thon M."/>
            <person name="Le Floch G."/>
        </authorList>
    </citation>
    <scope>NUCLEOTIDE SEQUENCE</scope>
    <source>
        <strain evidence="2">IMI 504893</strain>
    </source>
</reference>
<accession>A0A9Q8SM16</accession>
<dbReference type="KEGG" id="clup:CLUP02_05341"/>